<comment type="similarity">
    <text evidence="7">Belongs to the TonB-dependent receptor family.</text>
</comment>
<dbReference type="InterPro" id="IPR012910">
    <property type="entry name" value="Plug_dom"/>
</dbReference>
<name>A0A7K1XYL8_9SPHI</name>
<dbReference type="SUPFAM" id="SSF56935">
    <property type="entry name" value="Porins"/>
    <property type="match status" value="1"/>
</dbReference>
<dbReference type="Gene3D" id="2.170.130.10">
    <property type="entry name" value="TonB-dependent receptor, plug domain"/>
    <property type="match status" value="1"/>
</dbReference>
<evidence type="ECO:0000256" key="1">
    <source>
        <dbReference type="ARBA" id="ARBA00004571"/>
    </source>
</evidence>
<evidence type="ECO:0000256" key="4">
    <source>
        <dbReference type="ARBA" id="ARBA00022692"/>
    </source>
</evidence>
<evidence type="ECO:0000256" key="6">
    <source>
        <dbReference type="ARBA" id="ARBA00023237"/>
    </source>
</evidence>
<dbReference type="InterPro" id="IPR037066">
    <property type="entry name" value="Plug_dom_sf"/>
</dbReference>
<evidence type="ECO:0000256" key="2">
    <source>
        <dbReference type="ARBA" id="ARBA00022448"/>
    </source>
</evidence>
<dbReference type="SUPFAM" id="SSF49464">
    <property type="entry name" value="Carboxypeptidase regulatory domain-like"/>
    <property type="match status" value="1"/>
</dbReference>
<evidence type="ECO:0000256" key="3">
    <source>
        <dbReference type="ARBA" id="ARBA00022452"/>
    </source>
</evidence>
<feature type="domain" description="TonB-dependent receptor plug" evidence="9">
    <location>
        <begin position="117"/>
        <end position="245"/>
    </location>
</feature>
<accession>A0A7K1XYL8</accession>
<organism evidence="10 11">
    <name type="scientific">Hufsiella ginkgonis</name>
    <dbReference type="NCBI Taxonomy" id="2695274"/>
    <lineage>
        <taxon>Bacteria</taxon>
        <taxon>Pseudomonadati</taxon>
        <taxon>Bacteroidota</taxon>
        <taxon>Sphingobacteriia</taxon>
        <taxon>Sphingobacteriales</taxon>
        <taxon>Sphingobacteriaceae</taxon>
        <taxon>Hufsiella</taxon>
    </lineage>
</organism>
<dbReference type="NCBIfam" id="TIGR04057">
    <property type="entry name" value="SusC_RagA_signa"/>
    <property type="match status" value="1"/>
</dbReference>
<dbReference type="AlphaFoldDB" id="A0A7K1XYL8"/>
<keyword evidence="6 7" id="KW-0998">Cell outer membrane</keyword>
<keyword evidence="8" id="KW-0732">Signal</keyword>
<dbReference type="Gene3D" id="2.60.40.1120">
    <property type="entry name" value="Carboxypeptidase-like, regulatory domain"/>
    <property type="match status" value="1"/>
</dbReference>
<feature type="signal peptide" evidence="8">
    <location>
        <begin position="1"/>
        <end position="21"/>
    </location>
</feature>
<keyword evidence="2 7" id="KW-0813">Transport</keyword>
<dbReference type="InterPro" id="IPR023996">
    <property type="entry name" value="TonB-dep_OMP_SusC/RagA"/>
</dbReference>
<evidence type="ECO:0000313" key="10">
    <source>
        <dbReference type="EMBL" id="MXV16091.1"/>
    </source>
</evidence>
<dbReference type="InterPro" id="IPR036942">
    <property type="entry name" value="Beta-barrel_TonB_sf"/>
</dbReference>
<dbReference type="Pfam" id="PF07715">
    <property type="entry name" value="Plug"/>
    <property type="match status" value="1"/>
</dbReference>
<dbReference type="Proteomes" id="UP000451233">
    <property type="component" value="Unassembled WGS sequence"/>
</dbReference>
<dbReference type="EMBL" id="WVHS01000002">
    <property type="protein sequence ID" value="MXV16091.1"/>
    <property type="molecule type" value="Genomic_DNA"/>
</dbReference>
<dbReference type="Gene3D" id="2.40.170.20">
    <property type="entry name" value="TonB-dependent receptor, beta-barrel domain"/>
    <property type="match status" value="1"/>
</dbReference>
<comment type="caution">
    <text evidence="10">The sequence shown here is derived from an EMBL/GenBank/DDBJ whole genome shotgun (WGS) entry which is preliminary data.</text>
</comment>
<sequence>MKQKLLTLFFLSLLTVGYAFAQNRTITGTVIGKDDGLPLPGVSVRLKGTTTGVQTNADGKYQLALPAGNGTLTFTYIGYATQEIAAGADNVINVSLVPDSKLLGEVVVTALGVQRAKRALTYSVQSVDPAEVVQSRETNIVNALSGKVAGVSINNSGGQAGSSSRIVIRGNTSLTGNNEPLFVIDGIPVDNSTNRAIGEATESALFNGYGSNRGIDIDPANIENVTVLKGASATAIYGSRGAFGVVLITTKKGEKSSGKFPKISFSSSYAADNAYTTGYQTSYLGGSLGLYKNGLPASAGGYSEAAGGATQSTASWGPHKDSVSAAVIAAVGRPTVLDPRKSFYQTGSVYNNSISLSGGNDKTTYILGYSNVNQEGIVKNNDFKRNSVTASFSSQLTEAFTTSTSVNYINSANKRMPEGNTKRSFLYSLNFAPINFDSKDAYEKFGNLSWSTATGFNNPYWLVNNILMPSSVDRLIASNESSVKILPWLKLTNRIGVDTYTDEQREQVNIGTISIPNGRMYESLIKRAQFNNDLILTADKKISPDITFSGLIGNNINSRNYARRTIRGLNLSIPNFYDITNAETTESLQADSKRRLVGVYSSVTFDYKNYLFLSATARNDWSSTLPTGDNSYFYPSVSAGFVFTDLLGMSGNKYLPYGKVRLSYAQAGNDASEYLTNQTFTQANPGDGRRGNIAFPYNGVNGFQTSDLLANNRLKPEIVTEIEVGTDLRFLNNRLGVDFSYYDKTSESQILQQEISAASGYAVRTANAGEISNKGIELIMTGSPVKTKDFSWNLAVNFGRNKYKLKSIAEGVDNIFLGGFSSPQIRADKNYGYGVIWGQGFKHNAEGKLLIDDDGLPVLADELGPIGNATPKWNAGFRSSMSYKGLTLSGLLDVRKGGDIMNFDLYYSTFYGTSAVTANRNTMYTYDGVNETTGKQNDVKIKRDQAYYQNWYSSIDQNFVEDGSFIKLREVTLSYTLGKKILAKSTFDAVNFSVTGRNLWTKSDFSFGDPEGALLGNTNGQGFYNAVTPGTRGVTFGLNVKF</sequence>
<dbReference type="PROSITE" id="PS52016">
    <property type="entry name" value="TONB_DEPENDENT_REC_3"/>
    <property type="match status" value="1"/>
</dbReference>
<dbReference type="Pfam" id="PF13715">
    <property type="entry name" value="CarbopepD_reg_2"/>
    <property type="match status" value="1"/>
</dbReference>
<protein>
    <submittedName>
        <fullName evidence="10">SusC/RagA family TonB-linked outer membrane protein</fullName>
    </submittedName>
</protein>
<dbReference type="NCBIfam" id="TIGR04056">
    <property type="entry name" value="OMP_RagA_SusC"/>
    <property type="match status" value="1"/>
</dbReference>
<gene>
    <name evidence="10" type="ORF">GS398_12320</name>
</gene>
<evidence type="ECO:0000313" key="11">
    <source>
        <dbReference type="Proteomes" id="UP000451233"/>
    </source>
</evidence>
<evidence type="ECO:0000256" key="8">
    <source>
        <dbReference type="SAM" id="SignalP"/>
    </source>
</evidence>
<evidence type="ECO:0000259" key="9">
    <source>
        <dbReference type="Pfam" id="PF07715"/>
    </source>
</evidence>
<evidence type="ECO:0000256" key="5">
    <source>
        <dbReference type="ARBA" id="ARBA00023136"/>
    </source>
</evidence>
<comment type="subcellular location">
    <subcellularLocation>
        <location evidence="1 7">Cell outer membrane</location>
        <topology evidence="1 7">Multi-pass membrane protein</topology>
    </subcellularLocation>
</comment>
<keyword evidence="11" id="KW-1185">Reference proteome</keyword>
<dbReference type="InterPro" id="IPR023997">
    <property type="entry name" value="TonB-dep_OMP_SusC/RagA_CS"/>
</dbReference>
<dbReference type="RefSeq" id="WP_160907046.1">
    <property type="nucleotide sequence ID" value="NZ_WVHS01000002.1"/>
</dbReference>
<keyword evidence="3 7" id="KW-1134">Transmembrane beta strand</keyword>
<dbReference type="GO" id="GO:0009279">
    <property type="term" value="C:cell outer membrane"/>
    <property type="evidence" value="ECO:0007669"/>
    <property type="project" value="UniProtKB-SubCell"/>
</dbReference>
<reference evidence="10 11" key="1">
    <citation type="submission" date="2019-11" db="EMBL/GenBank/DDBJ databases">
        <title>Pedobacter sp. HMF7056 Genome sequencing and assembly.</title>
        <authorList>
            <person name="Kang H."/>
            <person name="Kim H."/>
            <person name="Joh K."/>
        </authorList>
    </citation>
    <scope>NUCLEOTIDE SEQUENCE [LARGE SCALE GENOMIC DNA]</scope>
    <source>
        <strain evidence="10 11">HMF7056</strain>
    </source>
</reference>
<dbReference type="InterPro" id="IPR039426">
    <property type="entry name" value="TonB-dep_rcpt-like"/>
</dbReference>
<keyword evidence="5 7" id="KW-0472">Membrane</keyword>
<dbReference type="InterPro" id="IPR008969">
    <property type="entry name" value="CarboxyPept-like_regulatory"/>
</dbReference>
<feature type="chain" id="PRO_5029618213" evidence="8">
    <location>
        <begin position="22"/>
        <end position="1042"/>
    </location>
</feature>
<evidence type="ECO:0000256" key="7">
    <source>
        <dbReference type="PROSITE-ProRule" id="PRU01360"/>
    </source>
</evidence>
<keyword evidence="4 7" id="KW-0812">Transmembrane</keyword>
<proteinExistence type="inferred from homology"/>